<dbReference type="SUPFAM" id="SSF50952">
    <property type="entry name" value="Soluble quinoprotein glucose dehydrogenase"/>
    <property type="match status" value="1"/>
</dbReference>
<dbReference type="PANTHER" id="PTHR33546:SF1">
    <property type="entry name" value="LARGE, MULTIFUNCTIONAL SECRETED PROTEIN"/>
    <property type="match status" value="1"/>
</dbReference>
<dbReference type="InterPro" id="IPR011042">
    <property type="entry name" value="6-blade_b-propeller_TolB-like"/>
</dbReference>
<feature type="domain" description="Cytochrome c" evidence="6">
    <location>
        <begin position="1068"/>
        <end position="1157"/>
    </location>
</feature>
<dbReference type="InterPro" id="IPR029010">
    <property type="entry name" value="ThuA-like"/>
</dbReference>
<dbReference type="KEGG" id="luo:HHL09_19560"/>
<organism evidence="7 8">
    <name type="scientific">Luteolibacter luteus</name>
    <dbReference type="NCBI Taxonomy" id="2728835"/>
    <lineage>
        <taxon>Bacteria</taxon>
        <taxon>Pseudomonadati</taxon>
        <taxon>Verrucomicrobiota</taxon>
        <taxon>Verrucomicrobiia</taxon>
        <taxon>Verrucomicrobiales</taxon>
        <taxon>Verrucomicrobiaceae</taxon>
        <taxon>Luteolibacter</taxon>
    </lineage>
</organism>
<dbReference type="Pfam" id="PF00034">
    <property type="entry name" value="Cytochrom_C"/>
    <property type="match status" value="1"/>
</dbReference>
<evidence type="ECO:0000256" key="3">
    <source>
        <dbReference type="ARBA" id="ARBA00023004"/>
    </source>
</evidence>
<dbReference type="RefSeq" id="WP_169456315.1">
    <property type="nucleotide sequence ID" value="NZ_CP051774.1"/>
</dbReference>
<keyword evidence="8" id="KW-1185">Reference proteome</keyword>
<dbReference type="Gene3D" id="2.60.120.260">
    <property type="entry name" value="Galactose-binding domain-like"/>
    <property type="match status" value="1"/>
</dbReference>
<dbReference type="Pfam" id="PF06283">
    <property type="entry name" value="ThuA"/>
    <property type="match status" value="1"/>
</dbReference>
<evidence type="ECO:0000256" key="4">
    <source>
        <dbReference type="PROSITE-ProRule" id="PRU00433"/>
    </source>
</evidence>
<keyword evidence="3 4" id="KW-0408">Iron</keyword>
<dbReference type="InterPro" id="IPR055557">
    <property type="entry name" value="DUF7133"/>
</dbReference>
<feature type="signal peptide" evidence="5">
    <location>
        <begin position="1"/>
        <end position="20"/>
    </location>
</feature>
<dbReference type="InterPro" id="IPR036909">
    <property type="entry name" value="Cyt_c-like_dom_sf"/>
</dbReference>
<dbReference type="EMBL" id="CP051774">
    <property type="protein sequence ID" value="QJE97889.1"/>
    <property type="molecule type" value="Genomic_DNA"/>
</dbReference>
<dbReference type="PANTHER" id="PTHR33546">
    <property type="entry name" value="LARGE, MULTIFUNCTIONAL SECRETED PROTEIN-RELATED"/>
    <property type="match status" value="1"/>
</dbReference>
<dbReference type="Gene3D" id="2.120.10.30">
    <property type="entry name" value="TolB, C-terminal domain"/>
    <property type="match status" value="1"/>
</dbReference>
<sequence length="1190" mass="128705">MHALRLSILLPLAALGAVLAKPLVAPKPEARRLEVLFFGAPTAAHAAHDPVTRYRSIKKHLGVEGIDFTYTEDPAEALNADTLKKYDALLMYGNWDQNGPMPAGQLKALTEYVNNGGAFLPIHCASACYGGSPEFIKLVGGRFKSHTTGVFKVTNVNKSHPIMKGYDGFEAWDETYEHDNQGDDRVILEKRDQEPWSWVREQGKGRVFYTAAGHDHRVWDLNEFNDFIKRGIFWSVGPEKYRLLQNLKLPKLEEEKVELPGYLKRELITKAQKPISPEESMKLAQVPVGFELALFASEPDIVNPIFVNWDHKGRAFVIQTVDYPNNLHEGNIGNDKIIIAEDKDNDGRADKFTTFADKLSIPTSLVFANGGVICTNGSDMLFLKDTNGDDKADVREVLFTGFNMGDTHAGVSNLRYGHDGWIYATIGYSGFKGTVGGVQHQFNQGVFRFKPDGSKLEYLQPTTNNTWGLGTTSDFDIMGSTANGNPSFYLTHPKADYDAAGLQTPRTPRADSNPIFNPSSMDIRQVDQFDRYTAGAGHAFYTAERFPEAWREKTAFVTEGTGKLAGVFEVSREGAGFKSVQSNNNIYNSADAWSGPVCAEVGPDGAVWMCDWYNLIIQHNPTPSKGSSGLDARNGKGNAYETPLRDTKFGRIYRIYPGGSPDDSNPGLDPEKPATLLAGLNHPNLFWRLHAQRLLIESGNKVFAPKLTEVAAGGDRAAAHAIYALAGLNALEPSTISQALASKVRAVRRAGIICGTPQQLKEGLIVDGKFQIEDARDLADAMVAISRGPVDVEVGKALFALITANESKISQDTPLKDGWQIAANRQAPGVLAAAVAAGFGGSQAAAEMPNLMPNPDFSDVAGGKPANWTDLRFYVGDRDGVKLTASPDGREGSMALSISSAKNSDCGAAVTVKVKQRTRYRLSAWIKTQDLKPAGDGPGALLNVHGGERTQGVKGTKDWTQVSTDVETGDRSELLVHCLFGGYGGATGTAWYDDISLTEIAGGSGLAGMLDQVAARFSTTGDAAAKQALADEIGKSEGGFAKKLLAQLNTKPAAPAPTKDKKNKPDSAVHERGAAIYGLTCIACHGPDGKGVAGAFPPLDGSDWLVEDPSVAIRIIVHGLQGPVKVSGQEFTNVMPPLIDLDDQKVSDVLTYVRQSWSNDLPAVTPAQVKDIRTKFKDRTTPWTAKELGH</sequence>
<dbReference type="GO" id="GO:0020037">
    <property type="term" value="F:heme binding"/>
    <property type="evidence" value="ECO:0007669"/>
    <property type="project" value="InterPro"/>
</dbReference>
<name>A0A858RNH8_9BACT</name>
<proteinExistence type="predicted"/>
<dbReference type="InterPro" id="IPR029062">
    <property type="entry name" value="Class_I_gatase-like"/>
</dbReference>
<dbReference type="Gene3D" id="3.40.50.880">
    <property type="match status" value="1"/>
</dbReference>
<dbReference type="Pfam" id="PF23500">
    <property type="entry name" value="DUF7133"/>
    <property type="match status" value="1"/>
</dbReference>
<dbReference type="GO" id="GO:0046872">
    <property type="term" value="F:metal ion binding"/>
    <property type="evidence" value="ECO:0007669"/>
    <property type="project" value="UniProtKB-KW"/>
</dbReference>
<dbReference type="SUPFAM" id="SSF52317">
    <property type="entry name" value="Class I glutamine amidotransferase-like"/>
    <property type="match status" value="1"/>
</dbReference>
<evidence type="ECO:0000256" key="5">
    <source>
        <dbReference type="SAM" id="SignalP"/>
    </source>
</evidence>
<dbReference type="InterPro" id="IPR013428">
    <property type="entry name" value="Membrane-bound_put_N"/>
</dbReference>
<reference evidence="7 8" key="1">
    <citation type="submission" date="2020-04" db="EMBL/GenBank/DDBJ databases">
        <title>Luteolibacter sp. G-1-1-1 isolated from soil.</title>
        <authorList>
            <person name="Dahal R.H."/>
        </authorList>
    </citation>
    <scope>NUCLEOTIDE SEQUENCE [LARGE SCALE GENOMIC DNA]</scope>
    <source>
        <strain evidence="7 8">G-1-1-1</strain>
    </source>
</reference>
<dbReference type="NCBIfam" id="TIGR02604">
    <property type="entry name" value="Piru_Ver_Nterm"/>
    <property type="match status" value="1"/>
</dbReference>
<gene>
    <name evidence="7" type="ORF">HHL09_19560</name>
</gene>
<evidence type="ECO:0000256" key="2">
    <source>
        <dbReference type="ARBA" id="ARBA00022723"/>
    </source>
</evidence>
<accession>A0A858RNH8</accession>
<dbReference type="PROSITE" id="PS51007">
    <property type="entry name" value="CYTC"/>
    <property type="match status" value="1"/>
</dbReference>
<dbReference type="InterPro" id="IPR011041">
    <property type="entry name" value="Quinoprot_gluc/sorb_DH_b-prop"/>
</dbReference>
<dbReference type="SUPFAM" id="SSF46626">
    <property type="entry name" value="Cytochrome c"/>
    <property type="match status" value="1"/>
</dbReference>
<evidence type="ECO:0000313" key="7">
    <source>
        <dbReference type="EMBL" id="QJE97889.1"/>
    </source>
</evidence>
<dbReference type="AlphaFoldDB" id="A0A858RNH8"/>
<keyword evidence="1 4" id="KW-0349">Heme</keyword>
<dbReference type="InterPro" id="IPR009056">
    <property type="entry name" value="Cyt_c-like_dom"/>
</dbReference>
<evidence type="ECO:0000259" key="6">
    <source>
        <dbReference type="PROSITE" id="PS51007"/>
    </source>
</evidence>
<dbReference type="GO" id="GO:0009055">
    <property type="term" value="F:electron transfer activity"/>
    <property type="evidence" value="ECO:0007669"/>
    <property type="project" value="InterPro"/>
</dbReference>
<keyword evidence="2 4" id="KW-0479">Metal-binding</keyword>
<dbReference type="Gene3D" id="1.10.760.10">
    <property type="entry name" value="Cytochrome c-like domain"/>
    <property type="match status" value="1"/>
</dbReference>
<evidence type="ECO:0000313" key="8">
    <source>
        <dbReference type="Proteomes" id="UP000501812"/>
    </source>
</evidence>
<dbReference type="Proteomes" id="UP000501812">
    <property type="component" value="Chromosome"/>
</dbReference>
<protein>
    <submittedName>
        <fullName evidence="7">C-type cytochrome</fullName>
    </submittedName>
</protein>
<keyword evidence="5" id="KW-0732">Signal</keyword>
<evidence type="ECO:0000256" key="1">
    <source>
        <dbReference type="ARBA" id="ARBA00022617"/>
    </source>
</evidence>
<feature type="chain" id="PRO_5032649251" evidence="5">
    <location>
        <begin position="21"/>
        <end position="1190"/>
    </location>
</feature>